<dbReference type="EMBL" id="MQWB01000001">
    <property type="protein sequence ID" value="OZC02357.1"/>
    <property type="molecule type" value="Genomic_DNA"/>
</dbReference>
<organism evidence="3 4">
    <name type="scientific">Rubricoccus marinus</name>
    <dbReference type="NCBI Taxonomy" id="716817"/>
    <lineage>
        <taxon>Bacteria</taxon>
        <taxon>Pseudomonadati</taxon>
        <taxon>Rhodothermota</taxon>
        <taxon>Rhodothermia</taxon>
        <taxon>Rhodothermales</taxon>
        <taxon>Rubricoccaceae</taxon>
        <taxon>Rubricoccus</taxon>
    </lineage>
</organism>
<evidence type="ECO:0000313" key="3">
    <source>
        <dbReference type="EMBL" id="OZC02357.1"/>
    </source>
</evidence>
<evidence type="ECO:0000313" key="4">
    <source>
        <dbReference type="Proteomes" id="UP000216446"/>
    </source>
</evidence>
<dbReference type="InterPro" id="IPR026022">
    <property type="entry name" value="PhoU_dom"/>
</dbReference>
<proteinExistence type="inferred from homology"/>
<sequence>MKLFNFLSDAKPPLIAQSVNDLIAMVDRAGEMFDAATGALLDNETIQVDLAEMDEDINMREALIRRAVLEHVAVNPQQELSFSLIMVSVVQDAERCGDLAKSIAKATALSTAPRMGAHVGELSAIRDRVHAQFPRVHAAFSAGDRQGANEVMAEHEALKRDIGVYLQALASATDLTPNQALVLGISARMIGRVSSHLSNIISAVALPFDQLRRAPRESGGDR</sequence>
<dbReference type="InterPro" id="IPR028366">
    <property type="entry name" value="PhoU"/>
</dbReference>
<dbReference type="PANTHER" id="PTHR42930:SF3">
    <property type="entry name" value="PHOSPHATE-SPECIFIC TRANSPORT SYSTEM ACCESSORY PROTEIN PHOU"/>
    <property type="match status" value="1"/>
</dbReference>
<reference evidence="3 4" key="1">
    <citation type="submission" date="2016-11" db="EMBL/GenBank/DDBJ databases">
        <title>Study of marine rhodopsin-containing bacteria.</title>
        <authorList>
            <person name="Yoshizawa S."/>
            <person name="Kumagai Y."/>
            <person name="Kogure K."/>
        </authorList>
    </citation>
    <scope>NUCLEOTIDE SEQUENCE [LARGE SCALE GENOMIC DNA]</scope>
    <source>
        <strain evidence="3 4">SG-29</strain>
    </source>
</reference>
<comment type="caution">
    <text evidence="3">The sequence shown here is derived from an EMBL/GenBank/DDBJ whole genome shotgun (WGS) entry which is preliminary data.</text>
</comment>
<dbReference type="GO" id="GO:0030643">
    <property type="term" value="P:intracellular phosphate ion homeostasis"/>
    <property type="evidence" value="ECO:0007669"/>
    <property type="project" value="InterPro"/>
</dbReference>
<dbReference type="GO" id="GO:0045936">
    <property type="term" value="P:negative regulation of phosphate metabolic process"/>
    <property type="evidence" value="ECO:0007669"/>
    <property type="project" value="InterPro"/>
</dbReference>
<accession>A0A259TXL5</accession>
<dbReference type="RefSeq" id="WP_094546525.1">
    <property type="nucleotide sequence ID" value="NZ_MQWB01000001.1"/>
</dbReference>
<name>A0A259TXL5_9BACT</name>
<dbReference type="SUPFAM" id="SSF109755">
    <property type="entry name" value="PhoU-like"/>
    <property type="match status" value="1"/>
</dbReference>
<protein>
    <recommendedName>
        <fullName evidence="2">PhoU domain-containing protein</fullName>
    </recommendedName>
</protein>
<dbReference type="InterPro" id="IPR038078">
    <property type="entry name" value="PhoU-like_sf"/>
</dbReference>
<comment type="similarity">
    <text evidence="1">Belongs to the PhoU family.</text>
</comment>
<evidence type="ECO:0000259" key="2">
    <source>
        <dbReference type="Pfam" id="PF01895"/>
    </source>
</evidence>
<dbReference type="InParanoid" id="A0A259TXL5"/>
<evidence type="ECO:0000256" key="1">
    <source>
        <dbReference type="ARBA" id="ARBA00008107"/>
    </source>
</evidence>
<gene>
    <name evidence="3" type="ORF">BSZ36_04815</name>
</gene>
<dbReference type="PANTHER" id="PTHR42930">
    <property type="entry name" value="PHOSPHATE-SPECIFIC TRANSPORT SYSTEM ACCESSORY PROTEIN PHOU"/>
    <property type="match status" value="1"/>
</dbReference>
<dbReference type="AlphaFoldDB" id="A0A259TXL5"/>
<feature type="domain" description="PhoU" evidence="2">
    <location>
        <begin position="24"/>
        <end position="106"/>
    </location>
</feature>
<dbReference type="Proteomes" id="UP000216446">
    <property type="component" value="Unassembled WGS sequence"/>
</dbReference>
<keyword evidence="4" id="KW-1185">Reference proteome</keyword>
<dbReference type="Pfam" id="PF01895">
    <property type="entry name" value="PhoU"/>
    <property type="match status" value="1"/>
</dbReference>
<dbReference type="Gene3D" id="1.20.58.220">
    <property type="entry name" value="Phosphate transport system protein phou homolog 2, domain 2"/>
    <property type="match status" value="1"/>
</dbReference>
<dbReference type="OrthoDB" id="1523812at2"/>